<sequence>MLGRAEVPHACAAATGSRRHLLNCQFAAWYETFVGCTPRSIVIPLSEEVAKYLRDDSEGIVLPRGFELSGGGGDWSDSDEWASDDGGGASHTDEEGSEQAVPEFPDLLQSLYDGIEQLGGAVFPKLNWSAPLDAAWVNGGSLKCVTPGNVVTLLKSSLFASHDLAHAAGAVATNAPSEGAVAAADGRALGEE</sequence>
<dbReference type="PANTHER" id="PTHR15323">
    <property type="entry name" value="D123 PROTEIN"/>
    <property type="match status" value="1"/>
</dbReference>
<dbReference type="PANTHER" id="PTHR15323:SF6">
    <property type="entry name" value="CELL DIVISION CYCLE PROTEIN 123 HOMOLOG"/>
    <property type="match status" value="1"/>
</dbReference>
<protein>
    <submittedName>
        <fullName evidence="3">D123-domain-containing protein</fullName>
    </submittedName>
</protein>
<reference evidence="3" key="1">
    <citation type="submission" date="2021-02" db="EMBL/GenBank/DDBJ databases">
        <title>First Annotated Genome of the Yellow-green Alga Tribonema minus.</title>
        <authorList>
            <person name="Mahan K.M."/>
        </authorList>
    </citation>
    <scope>NUCLEOTIDE SEQUENCE</scope>
    <source>
        <strain evidence="3">UTEX B ZZ1240</strain>
    </source>
</reference>
<accession>A0A835ZKE4</accession>
<dbReference type="EMBL" id="JAFCMP010000002">
    <property type="protein sequence ID" value="KAG5192710.1"/>
    <property type="molecule type" value="Genomic_DNA"/>
</dbReference>
<organism evidence="3 4">
    <name type="scientific">Tribonema minus</name>
    <dbReference type="NCBI Taxonomy" id="303371"/>
    <lineage>
        <taxon>Eukaryota</taxon>
        <taxon>Sar</taxon>
        <taxon>Stramenopiles</taxon>
        <taxon>Ochrophyta</taxon>
        <taxon>PX clade</taxon>
        <taxon>Xanthophyceae</taxon>
        <taxon>Tribonematales</taxon>
        <taxon>Tribonemataceae</taxon>
        <taxon>Tribonema</taxon>
    </lineage>
</organism>
<dbReference type="Pfam" id="PF07065">
    <property type="entry name" value="D123"/>
    <property type="match status" value="1"/>
</dbReference>
<dbReference type="GO" id="GO:0005737">
    <property type="term" value="C:cytoplasm"/>
    <property type="evidence" value="ECO:0007669"/>
    <property type="project" value="TreeGrafter"/>
</dbReference>
<dbReference type="InterPro" id="IPR009772">
    <property type="entry name" value="CDC123"/>
</dbReference>
<gene>
    <name evidence="3" type="ORF">JKP88DRAFT_292150</name>
</gene>
<name>A0A835ZKE4_9STRA</name>
<evidence type="ECO:0000256" key="2">
    <source>
        <dbReference type="SAM" id="MobiDB-lite"/>
    </source>
</evidence>
<comment type="caution">
    <text evidence="3">The sequence shown here is derived from an EMBL/GenBank/DDBJ whole genome shotgun (WGS) entry which is preliminary data.</text>
</comment>
<evidence type="ECO:0000313" key="3">
    <source>
        <dbReference type="EMBL" id="KAG5192710.1"/>
    </source>
</evidence>
<keyword evidence="4" id="KW-1185">Reference proteome</keyword>
<dbReference type="OrthoDB" id="360540at2759"/>
<comment type="similarity">
    <text evidence="1">Belongs to the CDC123 family.</text>
</comment>
<proteinExistence type="inferred from homology"/>
<evidence type="ECO:0000256" key="1">
    <source>
        <dbReference type="ARBA" id="ARBA00011047"/>
    </source>
</evidence>
<evidence type="ECO:0000313" key="4">
    <source>
        <dbReference type="Proteomes" id="UP000664859"/>
    </source>
</evidence>
<feature type="region of interest" description="Disordered" evidence="2">
    <location>
        <begin position="69"/>
        <end position="100"/>
    </location>
</feature>
<dbReference type="Proteomes" id="UP000664859">
    <property type="component" value="Unassembled WGS sequence"/>
</dbReference>
<dbReference type="AlphaFoldDB" id="A0A835ZKE4"/>